<sequence length="686" mass="77367">MNKKKVIKILLGIVGIFFLLSAISMTVQATGLIDETINNGNNYSKYPVDNYTLDYFVDSKWDWLPWSWGDGIGKNVMFGIYSITNLIWLVSVYLSNAAGYLVGEAYSLDFISATTESIGRNIQTLAGINQRGFMSTGFYPGLLLLLILIMGIYVTYTGLIKRQTTKAIGSLLSFLTIFVLSSAFIAYSPNYISRINDFSSDISNAALDVGSRMTMPSSEAKGKSSVDAIRDSLFEIQVKQPWMILQYGDSDIETIGKERVESLESTSPFANKGKDRIEIIKEEINEKENENMTITKTINRLGVAIFIFLFNILISVFVFILTGIMIFSQVLFIIFAVFLPISFLLSMIPSFNHLMKTTIMRLFNVIMMRAGITLVLTISFSLSAMIYGLTATQPFFIVAFMQIVVFAGVYFKLNDLMGMMALNSSDSQSTGSRVMRRPKQSATRAIRKLAISGLALKGLGFTRKERTPSDNPDQKNKQVKPEEKGQTTRKQREEPKKTTLPNSMNKRSEEKNMETKKKNQIQVKSLPKKELKKNEKKIQEASRKFKQAKYKKPEGKYSSQPNKEVPEKTEKGSKRKNAPIRSLEKSNREPKNPSHLPNNEKNNTREKQNDVPKKTPRPQKYGSKPSNKVSSVNQNKQAVRESQMKKLENGESFKREATSSKSKRKTISKPKEKKNPSLKGKGAGRR</sequence>
<protein>
    <recommendedName>
        <fullName evidence="9">Conjugative transposon protein</fullName>
    </recommendedName>
</protein>
<feature type="compositionally biased region" description="Polar residues" evidence="2">
    <location>
        <begin position="624"/>
        <end position="637"/>
    </location>
</feature>
<evidence type="ECO:0000313" key="7">
    <source>
        <dbReference type="Proteomes" id="UP000013750"/>
    </source>
</evidence>
<keyword evidence="3" id="KW-0472">Membrane</keyword>
<keyword evidence="4" id="KW-0732">Signal</keyword>
<keyword evidence="3" id="KW-0812">Transmembrane</keyword>
<feature type="compositionally biased region" description="Basic and acidic residues" evidence="2">
    <location>
        <begin position="527"/>
        <end position="543"/>
    </location>
</feature>
<organism evidence="5 7">
    <name type="scientific">Enterococcus gilvus ATCC BAA-350</name>
    <dbReference type="NCBI Taxonomy" id="1158614"/>
    <lineage>
        <taxon>Bacteria</taxon>
        <taxon>Bacillati</taxon>
        <taxon>Bacillota</taxon>
        <taxon>Bacilli</taxon>
        <taxon>Lactobacillales</taxon>
        <taxon>Enterococcaceae</taxon>
        <taxon>Enterococcus</taxon>
    </lineage>
</organism>
<dbReference type="AlphaFoldDB" id="R2VCX2"/>
<feature type="region of interest" description="Disordered" evidence="2">
    <location>
        <begin position="461"/>
        <end position="686"/>
    </location>
</feature>
<dbReference type="RefSeq" id="WP_010781052.1">
    <property type="nucleotide sequence ID" value="NZ_ASWH01000001.1"/>
</dbReference>
<feature type="transmembrane region" description="Helical" evidence="3">
    <location>
        <begin position="366"/>
        <end position="389"/>
    </location>
</feature>
<evidence type="ECO:0000313" key="5">
    <source>
        <dbReference type="EMBL" id="EOI55471.1"/>
    </source>
</evidence>
<evidence type="ECO:0000256" key="2">
    <source>
        <dbReference type="SAM" id="MobiDB-lite"/>
    </source>
</evidence>
<feature type="transmembrane region" description="Helical" evidence="3">
    <location>
        <begin position="326"/>
        <end position="345"/>
    </location>
</feature>
<gene>
    <name evidence="6" type="ORF">I592_01287</name>
    <name evidence="5" type="ORF">UKC_02679</name>
</gene>
<dbReference type="OrthoDB" id="1651731at2"/>
<feature type="transmembrane region" description="Helical" evidence="3">
    <location>
        <begin position="76"/>
        <end position="94"/>
    </location>
</feature>
<comment type="caution">
    <text evidence="5">The sequence shown here is derived from an EMBL/GenBank/DDBJ whole genome shotgun (WGS) entry which is preliminary data.</text>
</comment>
<evidence type="ECO:0008006" key="9">
    <source>
        <dbReference type="Google" id="ProtNLM"/>
    </source>
</evidence>
<dbReference type="NCBIfam" id="NF046089">
    <property type="entry name" value="CD3337_EF1877"/>
    <property type="match status" value="1"/>
</dbReference>
<dbReference type="eggNOG" id="COG4980">
    <property type="taxonomic scope" value="Bacteria"/>
</dbReference>
<feature type="chain" id="PRO_5004357212" description="Conjugative transposon protein" evidence="4">
    <location>
        <begin position="30"/>
        <end position="686"/>
    </location>
</feature>
<evidence type="ECO:0000256" key="1">
    <source>
        <dbReference type="SAM" id="Coils"/>
    </source>
</evidence>
<feature type="transmembrane region" description="Helical" evidence="3">
    <location>
        <begin position="301"/>
        <end position="320"/>
    </location>
</feature>
<keyword evidence="1" id="KW-0175">Coiled coil</keyword>
<evidence type="ECO:0000256" key="4">
    <source>
        <dbReference type="SAM" id="SignalP"/>
    </source>
</evidence>
<feature type="compositionally biased region" description="Basic and acidic residues" evidence="2">
    <location>
        <begin position="506"/>
        <end position="517"/>
    </location>
</feature>
<evidence type="ECO:0000256" key="3">
    <source>
        <dbReference type="SAM" id="Phobius"/>
    </source>
</evidence>
<feature type="compositionally biased region" description="Basic and acidic residues" evidence="2">
    <location>
        <begin position="462"/>
        <end position="497"/>
    </location>
</feature>
<feature type="signal peptide" evidence="4">
    <location>
        <begin position="1"/>
        <end position="29"/>
    </location>
</feature>
<dbReference type="InterPro" id="IPR058112">
    <property type="entry name" value="CD3337_EF1877-like"/>
</dbReference>
<feature type="transmembrane region" description="Helical" evidence="3">
    <location>
        <begin position="168"/>
        <end position="187"/>
    </location>
</feature>
<keyword evidence="8" id="KW-1185">Reference proteome</keyword>
<proteinExistence type="predicted"/>
<feature type="compositionally biased region" description="Basic and acidic residues" evidence="2">
    <location>
        <begin position="602"/>
        <end position="613"/>
    </location>
</feature>
<dbReference type="EMBL" id="AJDQ01000008">
    <property type="protein sequence ID" value="EOI55471.1"/>
    <property type="molecule type" value="Genomic_DNA"/>
</dbReference>
<dbReference type="Proteomes" id="UP000013750">
    <property type="component" value="Unassembled WGS sequence"/>
</dbReference>
<reference evidence="6 8" key="2">
    <citation type="submission" date="2013-03" db="EMBL/GenBank/DDBJ databases">
        <title>The Genome Sequence of Enterococcus gilvus ATCC BAA-350 (PacBio/Illumina hybrid assembly).</title>
        <authorList>
            <consortium name="The Broad Institute Genomics Platform"/>
            <consortium name="The Broad Institute Genome Sequencing Center for Infectious Disease"/>
            <person name="Earl A."/>
            <person name="Russ C."/>
            <person name="Gilmore M."/>
            <person name="Surin D."/>
            <person name="Walker B."/>
            <person name="Young S."/>
            <person name="Zeng Q."/>
            <person name="Gargeya S."/>
            <person name="Fitzgerald M."/>
            <person name="Haas B."/>
            <person name="Abouelleil A."/>
            <person name="Allen A.W."/>
            <person name="Alvarado L."/>
            <person name="Arachchi H.M."/>
            <person name="Berlin A.M."/>
            <person name="Chapman S.B."/>
            <person name="Gainer-Dewar J."/>
            <person name="Goldberg J."/>
            <person name="Griggs A."/>
            <person name="Gujja S."/>
            <person name="Hansen M."/>
            <person name="Howarth C."/>
            <person name="Imamovic A."/>
            <person name="Ireland A."/>
            <person name="Larimer J."/>
            <person name="McCowan C."/>
            <person name="Murphy C."/>
            <person name="Pearson M."/>
            <person name="Poon T.W."/>
            <person name="Priest M."/>
            <person name="Roberts A."/>
            <person name="Saif S."/>
            <person name="Shea T."/>
            <person name="Sisk P."/>
            <person name="Sykes S."/>
            <person name="Wortman J."/>
            <person name="Nusbaum C."/>
            <person name="Birren B."/>
        </authorList>
    </citation>
    <scope>NUCLEOTIDE SEQUENCE [LARGE SCALE GENOMIC DNA]</scope>
    <source>
        <strain evidence="6 8">ATCC BAA-350</strain>
    </source>
</reference>
<feature type="compositionally biased region" description="Basic and acidic residues" evidence="2">
    <location>
        <begin position="582"/>
        <end position="592"/>
    </location>
</feature>
<dbReference type="EMBL" id="ASWH01000001">
    <property type="protein sequence ID" value="EOW81986.1"/>
    <property type="molecule type" value="Genomic_DNA"/>
</dbReference>
<reference evidence="5 7" key="1">
    <citation type="submission" date="2013-02" db="EMBL/GenBank/DDBJ databases">
        <title>The Genome Sequence of Enterococcus gilvus ATCC BAA-350.</title>
        <authorList>
            <consortium name="The Broad Institute Genome Sequencing Platform"/>
            <consortium name="The Broad Institute Genome Sequencing Center for Infectious Disease"/>
            <person name="Earl A.M."/>
            <person name="Gilmore M.S."/>
            <person name="Lebreton F."/>
            <person name="Walker B."/>
            <person name="Young S.K."/>
            <person name="Zeng Q."/>
            <person name="Gargeya S."/>
            <person name="Fitzgerald M."/>
            <person name="Haas B."/>
            <person name="Abouelleil A."/>
            <person name="Alvarado L."/>
            <person name="Arachchi H.M."/>
            <person name="Berlin A.M."/>
            <person name="Chapman S.B."/>
            <person name="Dewar J."/>
            <person name="Goldberg J."/>
            <person name="Griggs A."/>
            <person name="Gujja S."/>
            <person name="Hansen M."/>
            <person name="Howarth C."/>
            <person name="Imamovic A."/>
            <person name="Larimer J."/>
            <person name="McCowan C."/>
            <person name="Murphy C."/>
            <person name="Neiman D."/>
            <person name="Pearson M."/>
            <person name="Priest M."/>
            <person name="Roberts A."/>
            <person name="Saif S."/>
            <person name="Shea T."/>
            <person name="Sisk P."/>
            <person name="Sykes S."/>
            <person name="Wortman J."/>
            <person name="Nusbaum C."/>
            <person name="Birren B."/>
        </authorList>
    </citation>
    <scope>NUCLEOTIDE SEQUENCE [LARGE SCALE GENOMIC DNA]</scope>
    <source>
        <strain evidence="5 7">ATCC BAA-350</strain>
    </source>
</reference>
<keyword evidence="3" id="KW-1133">Transmembrane helix</keyword>
<accession>R2VCX2</accession>
<evidence type="ECO:0000313" key="8">
    <source>
        <dbReference type="Proteomes" id="UP000014160"/>
    </source>
</evidence>
<feature type="transmembrane region" description="Helical" evidence="3">
    <location>
        <begin position="395"/>
        <end position="413"/>
    </location>
</feature>
<feature type="coiled-coil region" evidence="1">
    <location>
        <begin position="270"/>
        <end position="297"/>
    </location>
</feature>
<feature type="transmembrane region" description="Helical" evidence="3">
    <location>
        <begin position="138"/>
        <end position="156"/>
    </location>
</feature>
<feature type="compositionally biased region" description="Basic and acidic residues" evidence="2">
    <location>
        <begin position="638"/>
        <end position="658"/>
    </location>
</feature>
<name>R2VCX2_9ENTE</name>
<dbReference type="HOGENOM" id="CLU_012838_0_0_9"/>
<dbReference type="Proteomes" id="UP000014160">
    <property type="component" value="Unassembled WGS sequence"/>
</dbReference>
<evidence type="ECO:0000313" key="6">
    <source>
        <dbReference type="EMBL" id="EOW81986.1"/>
    </source>
</evidence>
<dbReference type="PATRIC" id="fig|1158614.3.peg.2674"/>